<organism evidence="2 3">
    <name type="scientific">Mesonia algae</name>
    <dbReference type="NCBI Taxonomy" id="213248"/>
    <lineage>
        <taxon>Bacteria</taxon>
        <taxon>Pseudomonadati</taxon>
        <taxon>Bacteroidota</taxon>
        <taxon>Flavobacteriia</taxon>
        <taxon>Flavobacteriales</taxon>
        <taxon>Flavobacteriaceae</taxon>
        <taxon>Mesonia</taxon>
    </lineage>
</organism>
<dbReference type="InterPro" id="IPR025962">
    <property type="entry name" value="SdpI/YhfL"/>
</dbReference>
<keyword evidence="1" id="KW-0472">Membrane</keyword>
<evidence type="ECO:0000256" key="1">
    <source>
        <dbReference type="SAM" id="Phobius"/>
    </source>
</evidence>
<feature type="transmembrane region" description="Helical" evidence="1">
    <location>
        <begin position="88"/>
        <end position="107"/>
    </location>
</feature>
<dbReference type="EMBL" id="QKYV01000006">
    <property type="protein sequence ID" value="PZW39195.1"/>
    <property type="molecule type" value="Genomic_DNA"/>
</dbReference>
<keyword evidence="1" id="KW-1133">Transmembrane helix</keyword>
<reference evidence="2 3" key="1">
    <citation type="submission" date="2018-06" db="EMBL/GenBank/DDBJ databases">
        <title>Genomic Encyclopedia of Archaeal and Bacterial Type Strains, Phase II (KMG-II): from individual species to whole genera.</title>
        <authorList>
            <person name="Goeker M."/>
        </authorList>
    </citation>
    <scope>NUCLEOTIDE SEQUENCE [LARGE SCALE GENOMIC DNA]</scope>
    <source>
        <strain evidence="2 3">DSM 15361</strain>
    </source>
</reference>
<comment type="caution">
    <text evidence="2">The sequence shown here is derived from an EMBL/GenBank/DDBJ whole genome shotgun (WGS) entry which is preliminary data.</text>
</comment>
<evidence type="ECO:0000313" key="3">
    <source>
        <dbReference type="Proteomes" id="UP000249542"/>
    </source>
</evidence>
<keyword evidence="1" id="KW-0812">Transmembrane</keyword>
<dbReference type="Pfam" id="PF13630">
    <property type="entry name" value="SdpI"/>
    <property type="match status" value="1"/>
</dbReference>
<evidence type="ECO:0000313" key="2">
    <source>
        <dbReference type="EMBL" id="PZW39195.1"/>
    </source>
</evidence>
<protein>
    <submittedName>
        <fullName evidence="2">SdpI/YhfL family protein</fullName>
    </submittedName>
</protein>
<sequence>METSAIGPFLILDALTGIIFIIVGLMMLKYPPKEINSLYGYRTKKSMKSQEAWNFAQIYSSKLMIKAGLFLSLVGLLGYVFFEVSFLLEVILASIAFTLGVCALFYYTESELDKIKS</sequence>
<feature type="transmembrane region" description="Helical" evidence="1">
    <location>
        <begin position="63"/>
        <end position="82"/>
    </location>
</feature>
<gene>
    <name evidence="2" type="ORF">LX95_02337</name>
</gene>
<feature type="transmembrane region" description="Helical" evidence="1">
    <location>
        <begin position="6"/>
        <end position="28"/>
    </location>
</feature>
<dbReference type="RefSeq" id="WP_111541614.1">
    <property type="nucleotide sequence ID" value="NZ_QKYV01000006.1"/>
</dbReference>
<proteinExistence type="predicted"/>
<keyword evidence="3" id="KW-1185">Reference proteome</keyword>
<name>A0A2W7I1Q3_9FLAO</name>
<dbReference type="Proteomes" id="UP000249542">
    <property type="component" value="Unassembled WGS sequence"/>
</dbReference>
<accession>A0A2W7I1Q3</accession>
<dbReference type="AlphaFoldDB" id="A0A2W7I1Q3"/>